<organism evidence="1 2">
    <name type="scientific">Lachnospira eligens</name>
    <dbReference type="NCBI Taxonomy" id="39485"/>
    <lineage>
        <taxon>Bacteria</taxon>
        <taxon>Bacillati</taxon>
        <taxon>Bacillota</taxon>
        <taxon>Clostridia</taxon>
        <taxon>Lachnospirales</taxon>
        <taxon>Lachnospiraceae</taxon>
        <taxon>Lachnospira</taxon>
    </lineage>
</organism>
<dbReference type="Proteomes" id="UP000284794">
    <property type="component" value="Unassembled WGS sequence"/>
</dbReference>
<dbReference type="RefSeq" id="WP_118148707.1">
    <property type="nucleotide sequence ID" value="NZ_QRNP01000037.1"/>
</dbReference>
<dbReference type="AlphaFoldDB" id="A0A414DCF3"/>
<reference evidence="1 2" key="1">
    <citation type="submission" date="2018-08" db="EMBL/GenBank/DDBJ databases">
        <title>A genome reference for cultivated species of the human gut microbiota.</title>
        <authorList>
            <person name="Zou Y."/>
            <person name="Xue W."/>
            <person name="Luo G."/>
        </authorList>
    </citation>
    <scope>NUCLEOTIDE SEQUENCE [LARGE SCALE GENOMIC DNA]</scope>
    <source>
        <strain evidence="1 2">AM32-2AC</strain>
    </source>
</reference>
<gene>
    <name evidence="1" type="ORF">DW811_08050</name>
</gene>
<comment type="caution">
    <text evidence="1">The sequence shown here is derived from an EMBL/GenBank/DDBJ whole genome shotgun (WGS) entry which is preliminary data.</text>
</comment>
<dbReference type="EMBL" id="QSIS01000009">
    <property type="protein sequence ID" value="RHD08227.1"/>
    <property type="molecule type" value="Genomic_DNA"/>
</dbReference>
<protein>
    <submittedName>
        <fullName evidence="1">Uncharacterized protein</fullName>
    </submittedName>
</protein>
<evidence type="ECO:0000313" key="1">
    <source>
        <dbReference type="EMBL" id="RHD08227.1"/>
    </source>
</evidence>
<proteinExistence type="predicted"/>
<sequence>MGNYYDKKSTGGRTTSKIENQDSVAAIYALEQLHSTDIFGFGTKIVNFCIKCEGEEDIEIFNKEKHIFIQLKSSVIGKSDFADILDHFLTLNSDNTSTENFFVLTSFVPIRINEKNFKEYLDDYVNVLVNPYETDEKKKQVKDDLISNFALSKYADIIDKVRVEVRPLFKDSKDTKAIFGRYLRLNYIFKDSGDIIVDNLYTNLTNKFAELRRKRGAITRVELEAVVNSAISKGSIFSGLSLSVGYSKIENGYVENEQKVKKRDLIMAGFKKAKKDIMRGWRKAYRKEMIISCIFSAKRCPQCGHPMMANMMGIFGIACPDCGFNPYVTMFMFCECGAYEVVKAQPELDDDKQIQYLKEFFDGRESDVCKVCGKKLIDEYVENRIFYAPIPYPYEEIDNIDEIYKNSIY</sequence>
<name>A0A414DCF3_9FIRM</name>
<evidence type="ECO:0000313" key="2">
    <source>
        <dbReference type="Proteomes" id="UP000284794"/>
    </source>
</evidence>
<accession>A0A414DCF3</accession>